<evidence type="ECO:0000313" key="1">
    <source>
        <dbReference type="EMBL" id="MCR8827473.1"/>
    </source>
</evidence>
<gene>
    <name evidence="1" type="ORF">NTA49_13100</name>
</gene>
<evidence type="ECO:0008006" key="3">
    <source>
        <dbReference type="Google" id="ProtNLM"/>
    </source>
</evidence>
<name>A0ABT1Z2Z1_9RHOB</name>
<sequence length="169" mass="18880">MKNISKDPGSASAEELAKYWRLPSARAARELARKVGVRHFGGRYAWYSIWASEGLAPPPRSRWDELKLLHCTADDVAGILGESPRSARRRNLAKPDAGFPDPIPLRKKPMLWRRAQLRAWQAGLPVPHYKRVSTTPMLSPEASKARQQKPVCNSFDPWAAVRSAATGND</sequence>
<protein>
    <recommendedName>
        <fullName evidence="3">DNA-binding protein</fullName>
    </recommendedName>
</protein>
<reference evidence="1" key="1">
    <citation type="submission" date="2022-07" db="EMBL/GenBank/DDBJ databases">
        <title>Pseudosulfitobacter sp. strain AP-MA-4, whole genome sequence.</title>
        <authorList>
            <person name="Jiang Y."/>
        </authorList>
    </citation>
    <scope>NUCLEOTIDE SEQUENCE</scope>
    <source>
        <strain evidence="1">AP-MA-4</strain>
    </source>
</reference>
<evidence type="ECO:0000313" key="2">
    <source>
        <dbReference type="Proteomes" id="UP001165396"/>
    </source>
</evidence>
<dbReference type="RefSeq" id="WP_258295245.1">
    <property type="nucleotide sequence ID" value="NZ_JANKJG010000010.1"/>
</dbReference>
<proteinExistence type="predicted"/>
<keyword evidence="2" id="KW-1185">Reference proteome</keyword>
<dbReference type="EMBL" id="JANKJG010000010">
    <property type="protein sequence ID" value="MCR8827473.1"/>
    <property type="molecule type" value="Genomic_DNA"/>
</dbReference>
<dbReference type="Proteomes" id="UP001165396">
    <property type="component" value="Unassembled WGS sequence"/>
</dbReference>
<comment type="caution">
    <text evidence="1">The sequence shown here is derived from an EMBL/GenBank/DDBJ whole genome shotgun (WGS) entry which is preliminary data.</text>
</comment>
<accession>A0ABT1Z2Z1</accession>
<organism evidence="1 2">
    <name type="scientific">Pseudosulfitobacter koreensis</name>
    <dbReference type="NCBI Taxonomy" id="2968472"/>
    <lineage>
        <taxon>Bacteria</taxon>
        <taxon>Pseudomonadati</taxon>
        <taxon>Pseudomonadota</taxon>
        <taxon>Alphaproteobacteria</taxon>
        <taxon>Rhodobacterales</taxon>
        <taxon>Roseobacteraceae</taxon>
        <taxon>Pseudosulfitobacter</taxon>
    </lineage>
</organism>